<dbReference type="Proteomes" id="UP001497516">
    <property type="component" value="Chromosome 3"/>
</dbReference>
<protein>
    <submittedName>
        <fullName evidence="3">Uncharacterized protein</fullName>
    </submittedName>
</protein>
<evidence type="ECO:0000256" key="1">
    <source>
        <dbReference type="SAM" id="MobiDB-lite"/>
    </source>
</evidence>
<evidence type="ECO:0000313" key="4">
    <source>
        <dbReference type="Proteomes" id="UP001497516"/>
    </source>
</evidence>
<evidence type="ECO:0000256" key="2">
    <source>
        <dbReference type="SAM" id="Phobius"/>
    </source>
</evidence>
<evidence type="ECO:0000313" key="3">
    <source>
        <dbReference type="EMBL" id="CAL1378419.1"/>
    </source>
</evidence>
<feature type="compositionally biased region" description="Basic residues" evidence="1">
    <location>
        <begin position="72"/>
        <end position="82"/>
    </location>
</feature>
<keyword evidence="2" id="KW-0472">Membrane</keyword>
<keyword evidence="2" id="KW-0812">Transmembrane</keyword>
<dbReference type="EMBL" id="OZ034816">
    <property type="protein sequence ID" value="CAL1378419.1"/>
    <property type="molecule type" value="Genomic_DNA"/>
</dbReference>
<feature type="region of interest" description="Disordered" evidence="1">
    <location>
        <begin position="50"/>
        <end position="100"/>
    </location>
</feature>
<sequence>MRKSWEINVHAKGSGGYRFGFKARLAETRGSKLRTRFPFLSRLYDSFVEPTTTSKDPKSLHRFKPSSPSTSRSKHHRSKKHKIPEPEQIPISPPKIDSTASPYKVSRFIPRSRSLPNPECGTTLFDGAKPKQDNDNGLGSSIVRSVKSLSRSIEERSWSGILIHGWCVALFAWLLLMERFGILKWRNLAAVLVVAVVAWGVASRNVVESADDDGGGQGRVQEAWKFTASSGSLDQLSQVVFSRIRQAIGL</sequence>
<accession>A0AAV2DY52</accession>
<gene>
    <name evidence="3" type="ORF">LTRI10_LOCUS20001</name>
</gene>
<name>A0AAV2DY52_9ROSI</name>
<feature type="compositionally biased region" description="Low complexity" evidence="1">
    <location>
        <begin position="86"/>
        <end position="96"/>
    </location>
</feature>
<dbReference type="AlphaFoldDB" id="A0AAV2DY52"/>
<feature type="transmembrane region" description="Helical" evidence="2">
    <location>
        <begin position="157"/>
        <end position="176"/>
    </location>
</feature>
<reference evidence="3 4" key="1">
    <citation type="submission" date="2024-04" db="EMBL/GenBank/DDBJ databases">
        <authorList>
            <person name="Fracassetti M."/>
        </authorList>
    </citation>
    <scope>NUCLEOTIDE SEQUENCE [LARGE SCALE GENOMIC DNA]</scope>
</reference>
<keyword evidence="4" id="KW-1185">Reference proteome</keyword>
<organism evidence="3 4">
    <name type="scientific">Linum trigynum</name>
    <dbReference type="NCBI Taxonomy" id="586398"/>
    <lineage>
        <taxon>Eukaryota</taxon>
        <taxon>Viridiplantae</taxon>
        <taxon>Streptophyta</taxon>
        <taxon>Embryophyta</taxon>
        <taxon>Tracheophyta</taxon>
        <taxon>Spermatophyta</taxon>
        <taxon>Magnoliopsida</taxon>
        <taxon>eudicotyledons</taxon>
        <taxon>Gunneridae</taxon>
        <taxon>Pentapetalae</taxon>
        <taxon>rosids</taxon>
        <taxon>fabids</taxon>
        <taxon>Malpighiales</taxon>
        <taxon>Linaceae</taxon>
        <taxon>Linum</taxon>
    </lineage>
</organism>
<proteinExistence type="predicted"/>
<keyword evidence="2" id="KW-1133">Transmembrane helix</keyword>